<dbReference type="InterPro" id="IPR016162">
    <property type="entry name" value="Ald_DH_N"/>
</dbReference>
<accession>A0A6M7U9D9</accession>
<reference evidence="3 4" key="1">
    <citation type="submission" date="2016-05" db="EMBL/GenBank/DDBJ databases">
        <authorList>
            <person name="Ramsay J.P."/>
        </authorList>
    </citation>
    <scope>NUCLEOTIDE SEQUENCE [LARGE SCALE GENOMIC DNA]</scope>
    <source>
        <strain evidence="3 4">NZP2042</strain>
    </source>
</reference>
<sequence length="492" mass="51899">MTLSFDPATIAIPRGHHIGGQSIELPGAEIEVLRPSDLQPMGLITDGGEAAVQQAVDAAKKGLAQSRWAKIAPRDRAAVLMRFAALIEENATYLGQLEAMGSSRLISMTIVRDAVRTAGVVRYYAEFCDKIEGTVTATEANALSIVKHEPYGIVGAIVPWNFPMITAAWKFAPALAAGNAVVMKTSELTPHSLLALAELAARAGIPAGLFNVVNGYGHTTGAAIVRHPDILKISFTGSTQTGAAIMTLAAQSGIKPVTLELGGKSPQLVLADAGDIDVVAGRVAAAFMDNAGQVCTAGSRLIVEDKIADQLLERVIARTKAIKAGPTWDETTTFAPIISRKQLERIDTMVRASISEGASVITGGTVLEGRNEGSFFSPTILENVADDNIGFKEEFFGPVLTVRTFADLDEGLALAAHPVYGLAASVHTTDMKKALKAADSIEAGMVWINQHGRGPEFTYPAGGYKGSGFGKDMGRAGVEAFLRQKAIWANYA</sequence>
<evidence type="ECO:0000256" key="2">
    <source>
        <dbReference type="RuleBase" id="RU003345"/>
    </source>
</evidence>
<dbReference type="Gene3D" id="3.40.605.10">
    <property type="entry name" value="Aldehyde Dehydrogenase, Chain A, domain 1"/>
    <property type="match status" value="1"/>
</dbReference>
<dbReference type="PANTHER" id="PTHR11699">
    <property type="entry name" value="ALDEHYDE DEHYDROGENASE-RELATED"/>
    <property type="match status" value="1"/>
</dbReference>
<dbReference type="InterPro" id="IPR015590">
    <property type="entry name" value="Aldehyde_DH_dom"/>
</dbReference>
<dbReference type="InterPro" id="IPR016163">
    <property type="entry name" value="Ald_DH_C"/>
</dbReference>
<protein>
    <submittedName>
        <fullName evidence="3">Uncharacterized protein</fullName>
    </submittedName>
</protein>
<dbReference type="InterPro" id="IPR029510">
    <property type="entry name" value="Ald_DH_CS_GLU"/>
</dbReference>
<dbReference type="Pfam" id="PF00171">
    <property type="entry name" value="Aldedh"/>
    <property type="match status" value="1"/>
</dbReference>
<evidence type="ECO:0000256" key="1">
    <source>
        <dbReference type="ARBA" id="ARBA00023002"/>
    </source>
</evidence>
<dbReference type="FunFam" id="3.40.605.10:FF:000001">
    <property type="entry name" value="Aldehyde dehydrogenase 1"/>
    <property type="match status" value="1"/>
</dbReference>
<dbReference type="EMBL" id="LYTK01000001">
    <property type="protein sequence ID" value="OBQ71399.1"/>
    <property type="molecule type" value="Genomic_DNA"/>
</dbReference>
<name>A0A6M7U9D9_RHILI</name>
<dbReference type="InterPro" id="IPR016161">
    <property type="entry name" value="Ald_DH/histidinol_DH"/>
</dbReference>
<comment type="caution">
    <text evidence="3">The sequence shown here is derived from an EMBL/GenBank/DDBJ whole genome shotgun (WGS) entry which is preliminary data.</text>
</comment>
<dbReference type="GO" id="GO:0004030">
    <property type="term" value="F:aldehyde dehydrogenase [NAD(P)+] activity"/>
    <property type="evidence" value="ECO:0007669"/>
    <property type="project" value="UniProtKB-ARBA"/>
</dbReference>
<keyword evidence="1 2" id="KW-0560">Oxidoreductase</keyword>
<dbReference type="RefSeq" id="WP_056565147.1">
    <property type="nucleotide sequence ID" value="NZ_CP033334.1"/>
</dbReference>
<comment type="similarity">
    <text evidence="2">Belongs to the aldehyde dehydrogenase family.</text>
</comment>
<evidence type="ECO:0000313" key="3">
    <source>
        <dbReference type="EMBL" id="OBQ71399.1"/>
    </source>
</evidence>
<gene>
    <name evidence="3" type="ORF">A8145_00460</name>
</gene>
<proteinExistence type="inferred from homology"/>
<dbReference type="AlphaFoldDB" id="A0A6M7U9D9"/>
<dbReference type="SUPFAM" id="SSF53720">
    <property type="entry name" value="ALDH-like"/>
    <property type="match status" value="1"/>
</dbReference>
<organism evidence="3 4">
    <name type="scientific">Rhizobium loti</name>
    <name type="common">Mesorhizobium loti</name>
    <dbReference type="NCBI Taxonomy" id="381"/>
    <lineage>
        <taxon>Bacteria</taxon>
        <taxon>Pseudomonadati</taxon>
        <taxon>Pseudomonadota</taxon>
        <taxon>Alphaproteobacteria</taxon>
        <taxon>Hyphomicrobiales</taxon>
        <taxon>Phyllobacteriaceae</taxon>
        <taxon>Mesorhizobium</taxon>
    </lineage>
</organism>
<dbReference type="PROSITE" id="PS00687">
    <property type="entry name" value="ALDEHYDE_DEHYDR_GLU"/>
    <property type="match status" value="1"/>
</dbReference>
<dbReference type="Proteomes" id="UP000093737">
    <property type="component" value="Unassembled WGS sequence"/>
</dbReference>
<dbReference type="Gene3D" id="3.40.309.10">
    <property type="entry name" value="Aldehyde Dehydrogenase, Chain A, domain 2"/>
    <property type="match status" value="1"/>
</dbReference>
<evidence type="ECO:0000313" key="4">
    <source>
        <dbReference type="Proteomes" id="UP000093737"/>
    </source>
</evidence>